<dbReference type="SUPFAM" id="SSF103473">
    <property type="entry name" value="MFS general substrate transporter"/>
    <property type="match status" value="1"/>
</dbReference>
<accession>A0A0D2MS53</accession>
<evidence type="ECO:0000256" key="2">
    <source>
        <dbReference type="ARBA" id="ARBA00022448"/>
    </source>
</evidence>
<dbReference type="KEGG" id="mng:MNEG_4737"/>
<dbReference type="Pfam" id="PF07690">
    <property type="entry name" value="MFS_1"/>
    <property type="match status" value="1"/>
</dbReference>
<dbReference type="EMBL" id="KK100891">
    <property type="protein sequence ID" value="KIZ03217.1"/>
    <property type="molecule type" value="Genomic_DNA"/>
</dbReference>
<feature type="transmembrane region" description="Helical" evidence="5">
    <location>
        <begin position="241"/>
        <end position="258"/>
    </location>
</feature>
<reference evidence="6 7" key="1">
    <citation type="journal article" date="2013" name="BMC Genomics">
        <title>Reconstruction of the lipid metabolism for the microalga Monoraphidium neglectum from its genome sequence reveals characteristics suitable for biofuel production.</title>
        <authorList>
            <person name="Bogen C."/>
            <person name="Al-Dilaimi A."/>
            <person name="Albersmeier A."/>
            <person name="Wichmann J."/>
            <person name="Grundmann M."/>
            <person name="Rupp O."/>
            <person name="Lauersen K.J."/>
            <person name="Blifernez-Klassen O."/>
            <person name="Kalinowski J."/>
            <person name="Goesmann A."/>
            <person name="Mussgnug J.H."/>
            <person name="Kruse O."/>
        </authorList>
    </citation>
    <scope>NUCLEOTIDE SEQUENCE [LARGE SCALE GENOMIC DNA]</scope>
    <source>
        <strain evidence="6 7">SAG 48.87</strain>
    </source>
</reference>
<dbReference type="Proteomes" id="UP000054498">
    <property type="component" value="Unassembled WGS sequence"/>
</dbReference>
<feature type="transmembrane region" description="Helical" evidence="5">
    <location>
        <begin position="213"/>
        <end position="235"/>
    </location>
</feature>
<dbReference type="RefSeq" id="XP_013902236.1">
    <property type="nucleotide sequence ID" value="XM_014046782.1"/>
</dbReference>
<feature type="transmembrane region" description="Helical" evidence="5">
    <location>
        <begin position="171"/>
        <end position="192"/>
    </location>
</feature>
<feature type="transmembrane region" description="Helical" evidence="5">
    <location>
        <begin position="29"/>
        <end position="48"/>
    </location>
</feature>
<keyword evidence="3" id="KW-1003">Cell membrane</keyword>
<evidence type="ECO:0000313" key="7">
    <source>
        <dbReference type="Proteomes" id="UP000054498"/>
    </source>
</evidence>
<keyword evidence="5" id="KW-1133">Transmembrane helix</keyword>
<dbReference type="OrthoDB" id="10675229at2759"/>
<dbReference type="Gene3D" id="1.20.1250.20">
    <property type="entry name" value="MFS general substrate transporter like domains"/>
    <property type="match status" value="1"/>
</dbReference>
<evidence type="ECO:0000313" key="6">
    <source>
        <dbReference type="EMBL" id="KIZ03217.1"/>
    </source>
</evidence>
<keyword evidence="7" id="KW-1185">Reference proteome</keyword>
<dbReference type="GeneID" id="25737614"/>
<feature type="transmembrane region" description="Helical" evidence="5">
    <location>
        <begin position="80"/>
        <end position="105"/>
    </location>
</feature>
<keyword evidence="5" id="KW-0472">Membrane</keyword>
<evidence type="ECO:0000256" key="1">
    <source>
        <dbReference type="ARBA" id="ARBA00004651"/>
    </source>
</evidence>
<dbReference type="InterPro" id="IPR036259">
    <property type="entry name" value="MFS_trans_sf"/>
</dbReference>
<name>A0A0D2MS53_9CHLO</name>
<evidence type="ECO:0000256" key="3">
    <source>
        <dbReference type="ARBA" id="ARBA00022475"/>
    </source>
</evidence>
<evidence type="ECO:0000256" key="4">
    <source>
        <dbReference type="ARBA" id="ARBA00022847"/>
    </source>
</evidence>
<dbReference type="GO" id="GO:0005886">
    <property type="term" value="C:plasma membrane"/>
    <property type="evidence" value="ECO:0007669"/>
    <property type="project" value="UniProtKB-SubCell"/>
</dbReference>
<keyword evidence="4" id="KW-0769">Symport</keyword>
<keyword evidence="2" id="KW-0813">Transport</keyword>
<dbReference type="InterPro" id="IPR051084">
    <property type="entry name" value="H+-coupled_symporters"/>
</dbReference>
<evidence type="ECO:0008006" key="8">
    <source>
        <dbReference type="Google" id="ProtNLM"/>
    </source>
</evidence>
<organism evidence="6 7">
    <name type="scientific">Monoraphidium neglectum</name>
    <dbReference type="NCBI Taxonomy" id="145388"/>
    <lineage>
        <taxon>Eukaryota</taxon>
        <taxon>Viridiplantae</taxon>
        <taxon>Chlorophyta</taxon>
        <taxon>core chlorophytes</taxon>
        <taxon>Chlorophyceae</taxon>
        <taxon>CS clade</taxon>
        <taxon>Sphaeropleales</taxon>
        <taxon>Selenastraceae</taxon>
        <taxon>Monoraphidium</taxon>
    </lineage>
</organism>
<sequence>MGALAACGACLAAAWPLDGAALAVWGWRLPLVGGLAVNVAAAGARLVVLRDPQEGMSLAEVEDRHAVNLGRLIRSSWRRVLAVAAMGTFPAASFYLVCATLPAYLSDVTGVAPHVALGVHLANLFVLTLVIPLGGWMADGVGRTTTLLTSAAVTGALAYPVWMLVGVGLPAVAWLGQLLLVVGFGLFQGALAESAVMALPKGMRATGLNLADALASALGGGLAPLAGVALVAATADDASPAYVMIGAAALSAAACWAVRRTDLF</sequence>
<feature type="transmembrane region" description="Helical" evidence="5">
    <location>
        <begin position="111"/>
        <end position="133"/>
    </location>
</feature>
<evidence type="ECO:0000256" key="5">
    <source>
        <dbReference type="SAM" id="Phobius"/>
    </source>
</evidence>
<dbReference type="PANTHER" id="PTHR43528">
    <property type="entry name" value="ALPHA-KETOGLUTARATE PERMEASE"/>
    <property type="match status" value="1"/>
</dbReference>
<proteinExistence type="predicted"/>
<protein>
    <recommendedName>
        <fullName evidence="8">Major facilitator superfamily (MFS) profile domain-containing protein</fullName>
    </recommendedName>
</protein>
<dbReference type="InterPro" id="IPR011701">
    <property type="entry name" value="MFS"/>
</dbReference>
<feature type="transmembrane region" description="Helical" evidence="5">
    <location>
        <begin position="145"/>
        <end position="165"/>
    </location>
</feature>
<dbReference type="AlphaFoldDB" id="A0A0D2MS53"/>
<dbReference type="PANTHER" id="PTHR43528:SF1">
    <property type="entry name" value="ALPHA-KETOGLUTARATE PERMEASE"/>
    <property type="match status" value="1"/>
</dbReference>
<dbReference type="STRING" id="145388.A0A0D2MS53"/>
<keyword evidence="5" id="KW-0812">Transmembrane</keyword>
<gene>
    <name evidence="6" type="ORF">MNEG_4737</name>
</gene>
<dbReference type="GO" id="GO:0015293">
    <property type="term" value="F:symporter activity"/>
    <property type="evidence" value="ECO:0007669"/>
    <property type="project" value="UniProtKB-KW"/>
</dbReference>
<comment type="subcellular location">
    <subcellularLocation>
        <location evidence="1">Cell membrane</location>
        <topology evidence="1">Multi-pass membrane protein</topology>
    </subcellularLocation>
</comment>